<reference evidence="8" key="1">
    <citation type="journal article" date="2014" name="Int. J. Syst. Evol. Microbiol.">
        <title>Complete genome sequence of Corynebacterium casei LMG S-19264T (=DSM 44701T), isolated from a smear-ripened cheese.</title>
        <authorList>
            <consortium name="US DOE Joint Genome Institute (JGI-PGF)"/>
            <person name="Walter F."/>
            <person name="Albersmeier A."/>
            <person name="Kalinowski J."/>
            <person name="Ruckert C."/>
        </authorList>
    </citation>
    <scope>NUCLEOTIDE SEQUENCE</scope>
    <source>
        <strain evidence="8">CGMCC 1.16067</strain>
    </source>
</reference>
<comment type="subunit">
    <text evidence="3">Heterodimer of an alpha and a beta chain.</text>
</comment>
<dbReference type="InterPro" id="IPR016176">
    <property type="entry name" value="Cbl-dep_enz_cat"/>
</dbReference>
<comment type="caution">
    <text evidence="8">The sequence shown here is derived from an EMBL/GenBank/DDBJ whole genome shotgun (WGS) entry which is preliminary data.</text>
</comment>
<dbReference type="Gene3D" id="3.40.50.280">
    <property type="entry name" value="Cobalamin-binding domain"/>
    <property type="match status" value="1"/>
</dbReference>
<dbReference type="GO" id="GO:0019678">
    <property type="term" value="P:propionate metabolic process, methylmalonyl pathway"/>
    <property type="evidence" value="ECO:0007669"/>
    <property type="project" value="TreeGrafter"/>
</dbReference>
<evidence type="ECO:0000256" key="6">
    <source>
        <dbReference type="ARBA" id="ARBA00023285"/>
    </source>
</evidence>
<comment type="similarity">
    <text evidence="2">Belongs to the methylmalonyl-CoA mutase family.</text>
</comment>
<evidence type="ECO:0000256" key="2">
    <source>
        <dbReference type="ARBA" id="ARBA00008465"/>
    </source>
</evidence>
<evidence type="ECO:0000256" key="1">
    <source>
        <dbReference type="ARBA" id="ARBA00001922"/>
    </source>
</evidence>
<evidence type="ECO:0000313" key="8">
    <source>
        <dbReference type="EMBL" id="GGF40785.1"/>
    </source>
</evidence>
<dbReference type="PANTHER" id="PTHR48101:SF4">
    <property type="entry name" value="METHYLMALONYL-COA MUTASE, MITOCHONDRIAL"/>
    <property type="match status" value="1"/>
</dbReference>
<dbReference type="GO" id="GO:0031419">
    <property type="term" value="F:cobalamin binding"/>
    <property type="evidence" value="ECO:0007669"/>
    <property type="project" value="UniProtKB-KW"/>
</dbReference>
<reference evidence="8" key="2">
    <citation type="submission" date="2020-09" db="EMBL/GenBank/DDBJ databases">
        <authorList>
            <person name="Sun Q."/>
            <person name="Zhou Y."/>
        </authorList>
    </citation>
    <scope>NUCLEOTIDE SEQUENCE</scope>
    <source>
        <strain evidence="8">CGMCC 1.16067</strain>
    </source>
</reference>
<dbReference type="InterPro" id="IPR006099">
    <property type="entry name" value="MeMalonylCoA_mutase_a/b_cat"/>
</dbReference>
<feature type="domain" description="Methylmalonyl-CoA mutase alpha/beta chain catalytic" evidence="7">
    <location>
        <begin position="199"/>
        <end position="447"/>
    </location>
</feature>
<dbReference type="AlphaFoldDB" id="A0A917BG49"/>
<keyword evidence="6" id="KW-0170">Cobalt</keyword>
<dbReference type="SUPFAM" id="SSF52242">
    <property type="entry name" value="Cobalamin (vitamin B12)-binding domain"/>
    <property type="match status" value="1"/>
</dbReference>
<dbReference type="PANTHER" id="PTHR48101">
    <property type="entry name" value="METHYLMALONYL-COA MUTASE, MITOCHONDRIAL-RELATED"/>
    <property type="match status" value="1"/>
</dbReference>
<dbReference type="GO" id="GO:0004494">
    <property type="term" value="F:methylmalonyl-CoA mutase activity"/>
    <property type="evidence" value="ECO:0007669"/>
    <property type="project" value="UniProtKB-EC"/>
</dbReference>
<dbReference type="Proteomes" id="UP000649179">
    <property type="component" value="Unassembled WGS sequence"/>
</dbReference>
<organism evidence="8 9">
    <name type="scientific">Marmoricola endophyticus</name>
    <dbReference type="NCBI Taxonomy" id="2040280"/>
    <lineage>
        <taxon>Bacteria</taxon>
        <taxon>Bacillati</taxon>
        <taxon>Actinomycetota</taxon>
        <taxon>Actinomycetes</taxon>
        <taxon>Propionibacteriales</taxon>
        <taxon>Nocardioidaceae</taxon>
        <taxon>Marmoricola</taxon>
    </lineage>
</organism>
<evidence type="ECO:0000313" key="9">
    <source>
        <dbReference type="Proteomes" id="UP000649179"/>
    </source>
</evidence>
<evidence type="ECO:0000259" key="7">
    <source>
        <dbReference type="Pfam" id="PF01642"/>
    </source>
</evidence>
<keyword evidence="4" id="KW-0846">Cobalamin</keyword>
<dbReference type="GO" id="GO:0005737">
    <property type="term" value="C:cytoplasm"/>
    <property type="evidence" value="ECO:0007669"/>
    <property type="project" value="TreeGrafter"/>
</dbReference>
<name>A0A917BG49_9ACTN</name>
<sequence>MDDSGDRLALDDGGEHPTEDWVAAAAGVLRKAGRLGEDDADDQVWARLTRRTLDGIEVSPLGTPELVADLSTHGRPTRHGAWDVRARLVVADEEQRDAARAAALEDLDGGVTSLWLELPGPTDLARLLDGVLLGVAPVVLDAPAWAGEAARGLLAAAAEGGLHPDTNLGADPVGARLRGADEAEDQLVEIATLAADAGVRAVVVDASAVHDLGASDAQELGYGLALGVAYLRRLTGSGLDLGTALGLLEFRYAATDEQFPTIAKLRAARRVWARVVELCDGRPEDAVQRQHVVTSRPMMGKYDPWVNLLRGTVAAFAAGVGGADAITVLPFDAPLGRPDAMSRRIARNTSALLIEESHVAAVTDPAGGSYAVERLTDDLAAAAWAELDAIEAAGGIEAVLDAGDYLPRLEETVAERSRQVATRKRPLTGISEFPNLHEELPERDPDPAERPVRRYGADFEAMRDAPPSSPVFLATVGSVAAHTARATYATNLLAAGGVDVVASGATDDVDAVLEAYRSQDSPAVVCLAGADKTYAEWGADLVAALRRAGATWVVVAGRPSVGGTDLGVDDANAVGGDALAFLTTIREHLS</sequence>
<dbReference type="InterPro" id="IPR036724">
    <property type="entry name" value="Cobalamin-bd_sf"/>
</dbReference>
<evidence type="ECO:0000256" key="3">
    <source>
        <dbReference type="ARBA" id="ARBA00011870"/>
    </source>
</evidence>
<evidence type="ECO:0000256" key="5">
    <source>
        <dbReference type="ARBA" id="ARBA00023235"/>
    </source>
</evidence>
<evidence type="ECO:0000256" key="4">
    <source>
        <dbReference type="ARBA" id="ARBA00022628"/>
    </source>
</evidence>
<keyword evidence="5" id="KW-0413">Isomerase</keyword>
<proteinExistence type="inferred from homology"/>
<comment type="cofactor">
    <cofactor evidence="1">
        <name>adenosylcob(III)alamin</name>
        <dbReference type="ChEBI" id="CHEBI:18408"/>
    </cofactor>
</comment>
<dbReference type="Pfam" id="PF01642">
    <property type="entry name" value="MM_CoA_mutase"/>
    <property type="match status" value="1"/>
</dbReference>
<keyword evidence="9" id="KW-1185">Reference proteome</keyword>
<gene>
    <name evidence="8" type="ORF">GCM10011519_13090</name>
</gene>
<dbReference type="SUPFAM" id="SSF51703">
    <property type="entry name" value="Cobalamin (vitamin B12)-dependent enzymes"/>
    <property type="match status" value="1"/>
</dbReference>
<accession>A0A917BG49</accession>
<dbReference type="RefSeq" id="WP_188779057.1">
    <property type="nucleotide sequence ID" value="NZ_BMKQ01000001.1"/>
</dbReference>
<dbReference type="GO" id="GO:0046872">
    <property type="term" value="F:metal ion binding"/>
    <property type="evidence" value="ECO:0007669"/>
    <property type="project" value="InterPro"/>
</dbReference>
<protein>
    <submittedName>
        <fullName evidence="8">Methylmalonyl-CoA mutase</fullName>
    </submittedName>
</protein>
<dbReference type="Gene3D" id="3.20.20.240">
    <property type="entry name" value="Methylmalonyl-CoA mutase"/>
    <property type="match status" value="1"/>
</dbReference>
<dbReference type="EMBL" id="BMKQ01000001">
    <property type="protein sequence ID" value="GGF40785.1"/>
    <property type="molecule type" value="Genomic_DNA"/>
</dbReference>